<dbReference type="InterPro" id="IPR011711">
    <property type="entry name" value="GntR_C"/>
</dbReference>
<dbReference type="PANTHER" id="PTHR43537">
    <property type="entry name" value="TRANSCRIPTIONAL REGULATOR, GNTR FAMILY"/>
    <property type="match status" value="1"/>
</dbReference>
<dbReference type="InterPro" id="IPR000524">
    <property type="entry name" value="Tscrpt_reg_HTH_GntR"/>
</dbReference>
<dbReference type="PANTHER" id="PTHR43537:SF20">
    <property type="entry name" value="HTH-TYPE TRANSCRIPTIONAL REPRESSOR GLAR"/>
    <property type="match status" value="1"/>
</dbReference>
<dbReference type="Proteomes" id="UP000632063">
    <property type="component" value="Unassembled WGS sequence"/>
</dbReference>
<dbReference type="Pfam" id="PF00392">
    <property type="entry name" value="GntR"/>
    <property type="match status" value="1"/>
</dbReference>
<name>A0ABR9CN60_9HYPH</name>
<dbReference type="InterPro" id="IPR008920">
    <property type="entry name" value="TF_FadR/GntR_C"/>
</dbReference>
<gene>
    <name evidence="5" type="ORF">IG616_11935</name>
</gene>
<keyword evidence="1" id="KW-0805">Transcription regulation</keyword>
<organism evidence="5 6">
    <name type="scientific">Roseibium litorale</name>
    <dbReference type="NCBI Taxonomy" id="2803841"/>
    <lineage>
        <taxon>Bacteria</taxon>
        <taxon>Pseudomonadati</taxon>
        <taxon>Pseudomonadota</taxon>
        <taxon>Alphaproteobacteria</taxon>
        <taxon>Hyphomicrobiales</taxon>
        <taxon>Stappiaceae</taxon>
        <taxon>Roseibium</taxon>
    </lineage>
</organism>
<evidence type="ECO:0000313" key="6">
    <source>
        <dbReference type="Proteomes" id="UP000632063"/>
    </source>
</evidence>
<reference evidence="5 6" key="2">
    <citation type="journal article" date="2021" name="Int. J. Syst. Evol. Microbiol.">
        <title>Roseibium litorale sp. nov., isolated from a tidal flat sediment and proposal for the reclassification of Labrenzia polysiphoniae as Roseibium polysiphoniae comb. nov.</title>
        <authorList>
            <person name="Liu Y."/>
            <person name="Pei T."/>
            <person name="Du J."/>
            <person name="Chao M."/>
            <person name="Deng M.R."/>
            <person name="Zhu H."/>
        </authorList>
    </citation>
    <scope>NUCLEOTIDE SEQUENCE [LARGE SCALE GENOMIC DNA]</scope>
    <source>
        <strain evidence="5 6">4C16A</strain>
    </source>
</reference>
<dbReference type="Gene3D" id="1.10.10.10">
    <property type="entry name" value="Winged helix-like DNA-binding domain superfamily/Winged helix DNA-binding domain"/>
    <property type="match status" value="1"/>
</dbReference>
<accession>A0ABR9CN60</accession>
<dbReference type="RefSeq" id="WP_192148400.1">
    <property type="nucleotide sequence ID" value="NZ_JACYXI010000007.1"/>
</dbReference>
<dbReference type="InterPro" id="IPR036388">
    <property type="entry name" value="WH-like_DNA-bd_sf"/>
</dbReference>
<comment type="caution">
    <text evidence="5">The sequence shown here is derived from an EMBL/GenBank/DDBJ whole genome shotgun (WGS) entry which is preliminary data.</text>
</comment>
<evidence type="ECO:0000259" key="4">
    <source>
        <dbReference type="PROSITE" id="PS50949"/>
    </source>
</evidence>
<reference evidence="6" key="1">
    <citation type="submission" date="2020-09" db="EMBL/GenBank/DDBJ databases">
        <title>The genome sequence of strain Labrenzia suaedae 4C16A.</title>
        <authorList>
            <person name="Liu Y."/>
        </authorList>
    </citation>
    <scope>NUCLEOTIDE SEQUENCE [LARGE SCALE GENOMIC DNA]</scope>
    <source>
        <strain evidence="6">4C16A</strain>
    </source>
</reference>
<dbReference type="SUPFAM" id="SSF48008">
    <property type="entry name" value="GntR ligand-binding domain-like"/>
    <property type="match status" value="1"/>
</dbReference>
<dbReference type="SMART" id="SM00895">
    <property type="entry name" value="FCD"/>
    <property type="match status" value="1"/>
</dbReference>
<dbReference type="Pfam" id="PF07729">
    <property type="entry name" value="FCD"/>
    <property type="match status" value="1"/>
</dbReference>
<evidence type="ECO:0000256" key="2">
    <source>
        <dbReference type="ARBA" id="ARBA00023125"/>
    </source>
</evidence>
<dbReference type="EMBL" id="JACYXI010000007">
    <property type="protein sequence ID" value="MBD8892262.1"/>
    <property type="molecule type" value="Genomic_DNA"/>
</dbReference>
<sequence>MSQTSSAYTTLRKAILDCELAPGSALAISGLKAKYGFGWTPLREALPRLESEHLVRFEANKGYRVAPVSLAGLKDLQVAREAIETTLLARAMSRGGDEWEAALIAAHHLLEQVSPNTPGALTPESLIWEERHDAFHRALTAGADAPWLSHLAQQTADQQRRHHFFMLHSPSIIERLQGPEGGDVAKVFEQTLGIDHHTALMTAALSRDAARAQELMREHIGFSLAVYEVLWPDA</sequence>
<keyword evidence="3" id="KW-0804">Transcription</keyword>
<dbReference type="SUPFAM" id="SSF46785">
    <property type="entry name" value="Winged helix' DNA-binding domain"/>
    <property type="match status" value="1"/>
</dbReference>
<keyword evidence="6" id="KW-1185">Reference proteome</keyword>
<dbReference type="SMART" id="SM00345">
    <property type="entry name" value="HTH_GNTR"/>
    <property type="match status" value="1"/>
</dbReference>
<keyword evidence="2" id="KW-0238">DNA-binding</keyword>
<evidence type="ECO:0000313" key="5">
    <source>
        <dbReference type="EMBL" id="MBD8892262.1"/>
    </source>
</evidence>
<evidence type="ECO:0000256" key="1">
    <source>
        <dbReference type="ARBA" id="ARBA00023015"/>
    </source>
</evidence>
<dbReference type="PROSITE" id="PS50949">
    <property type="entry name" value="HTH_GNTR"/>
    <property type="match status" value="1"/>
</dbReference>
<protein>
    <submittedName>
        <fullName evidence="5">FCD domain-containing protein</fullName>
    </submittedName>
</protein>
<feature type="domain" description="HTH gntR-type" evidence="4">
    <location>
        <begin position="1"/>
        <end position="68"/>
    </location>
</feature>
<dbReference type="InterPro" id="IPR036390">
    <property type="entry name" value="WH_DNA-bd_sf"/>
</dbReference>
<dbReference type="Gene3D" id="1.20.120.530">
    <property type="entry name" value="GntR ligand-binding domain-like"/>
    <property type="match status" value="1"/>
</dbReference>
<evidence type="ECO:0000256" key="3">
    <source>
        <dbReference type="ARBA" id="ARBA00023163"/>
    </source>
</evidence>
<proteinExistence type="predicted"/>